<dbReference type="WBParaSite" id="BXY_1681900.1">
    <property type="protein sequence ID" value="BXY_1681900.1"/>
    <property type="gene ID" value="BXY_1681900"/>
</dbReference>
<evidence type="ECO:0000313" key="2">
    <source>
        <dbReference type="Proteomes" id="UP000095284"/>
    </source>
</evidence>
<sequence>MGSLAPTLGSGAGADPKISGSGSGSWLGVGAAQSRSQEPAPEPWQSLVVTKHNFGTIRATCDGVNVDDKNEWFELNQQGKKCQCVGNYCNDPDTPS</sequence>
<accession>A0A1I7SUU6</accession>
<protein>
    <submittedName>
        <fullName evidence="3">Uncharacterized protein</fullName>
    </submittedName>
</protein>
<evidence type="ECO:0000313" key="3">
    <source>
        <dbReference type="WBParaSite" id="BXY_1681900.1"/>
    </source>
</evidence>
<dbReference type="Proteomes" id="UP000095284">
    <property type="component" value="Unplaced"/>
</dbReference>
<feature type="region of interest" description="Disordered" evidence="1">
    <location>
        <begin position="1"/>
        <end position="44"/>
    </location>
</feature>
<evidence type="ECO:0000256" key="1">
    <source>
        <dbReference type="SAM" id="MobiDB-lite"/>
    </source>
</evidence>
<proteinExistence type="predicted"/>
<reference evidence="3" key="1">
    <citation type="submission" date="2016-11" db="UniProtKB">
        <authorList>
            <consortium name="WormBaseParasite"/>
        </authorList>
    </citation>
    <scope>IDENTIFICATION</scope>
</reference>
<organism evidence="2 3">
    <name type="scientific">Bursaphelenchus xylophilus</name>
    <name type="common">Pinewood nematode worm</name>
    <name type="synonym">Aphelenchoides xylophilus</name>
    <dbReference type="NCBI Taxonomy" id="6326"/>
    <lineage>
        <taxon>Eukaryota</taxon>
        <taxon>Metazoa</taxon>
        <taxon>Ecdysozoa</taxon>
        <taxon>Nematoda</taxon>
        <taxon>Chromadorea</taxon>
        <taxon>Rhabditida</taxon>
        <taxon>Tylenchina</taxon>
        <taxon>Tylenchomorpha</taxon>
        <taxon>Aphelenchoidea</taxon>
        <taxon>Aphelenchoididae</taxon>
        <taxon>Bursaphelenchus</taxon>
    </lineage>
</organism>
<name>A0A1I7SUU6_BURXY</name>
<dbReference type="AlphaFoldDB" id="A0A1I7SUU6"/>